<evidence type="ECO:0000313" key="5">
    <source>
        <dbReference type="EMBL" id="MCU6791594.1"/>
    </source>
</evidence>
<dbReference type="InterPro" id="IPR018060">
    <property type="entry name" value="HTH_AraC"/>
</dbReference>
<feature type="domain" description="HTH araC/xylS-type" evidence="4">
    <location>
        <begin position="287"/>
        <end position="385"/>
    </location>
</feature>
<keyword evidence="2" id="KW-0238">DNA-binding</keyword>
<accession>A0ABT2UAC6</accession>
<dbReference type="SUPFAM" id="SSF46689">
    <property type="entry name" value="Homeodomain-like"/>
    <property type="match status" value="2"/>
</dbReference>
<dbReference type="Pfam" id="PF12833">
    <property type="entry name" value="HTH_18"/>
    <property type="match status" value="1"/>
</dbReference>
<dbReference type="PRINTS" id="PR00032">
    <property type="entry name" value="HTHARAC"/>
</dbReference>
<name>A0ABT2UAC6_9BACL</name>
<evidence type="ECO:0000313" key="6">
    <source>
        <dbReference type="Proteomes" id="UP001652445"/>
    </source>
</evidence>
<dbReference type="EMBL" id="JAOQIO010000011">
    <property type="protein sequence ID" value="MCU6791594.1"/>
    <property type="molecule type" value="Genomic_DNA"/>
</dbReference>
<keyword evidence="1" id="KW-0805">Transcription regulation</keyword>
<dbReference type="PANTHER" id="PTHR43280">
    <property type="entry name" value="ARAC-FAMILY TRANSCRIPTIONAL REGULATOR"/>
    <property type="match status" value="1"/>
</dbReference>
<dbReference type="PROSITE" id="PS01124">
    <property type="entry name" value="HTH_ARAC_FAMILY_2"/>
    <property type="match status" value="1"/>
</dbReference>
<sequence length="386" mass="45063">MNTIILTPEGSVEMAHIHDPLPNFLLQTQQEDFLRLSWQTRQAPLQCCTYTNVFGLTYLSRFFEFEEEPPAVWVIGPFLMQIPDMDKINALFRTEQNKQMAMGEFVRCLKLLNNARIQSAVNILNQAGSIQQVPYRKLNTQHTWERLDANDIQHILAQPDEMDTKVIELRYELEKELMSAVENGDKKMLKHLLKETKNLFDFSDRFPNQPVRAMKNMLIVLNTLLRMAAARGKVQPFFLHHISEKFSKQIERCDSINSLNALLDWMYEEYCDMVKRRAVSGYSPLVQKAAQHIHVYFSKPLILQELAHICLVHPSHLSRQFRKETGMTLTDYQNRTRIDQAKLLLKKANTSIDWIAGQVGFDDAGYFTRIFNKLEGMTPSRYRKEF</sequence>
<organism evidence="5 6">
    <name type="scientific">Paenibacillus baimaensis</name>
    <dbReference type="NCBI Taxonomy" id="2982185"/>
    <lineage>
        <taxon>Bacteria</taxon>
        <taxon>Bacillati</taxon>
        <taxon>Bacillota</taxon>
        <taxon>Bacilli</taxon>
        <taxon>Bacillales</taxon>
        <taxon>Paenibacillaceae</taxon>
        <taxon>Paenibacillus</taxon>
    </lineage>
</organism>
<proteinExistence type="predicted"/>
<keyword evidence="6" id="KW-1185">Reference proteome</keyword>
<evidence type="ECO:0000259" key="4">
    <source>
        <dbReference type="PROSITE" id="PS01124"/>
    </source>
</evidence>
<keyword evidence="3" id="KW-0804">Transcription</keyword>
<dbReference type="InterPro" id="IPR009057">
    <property type="entry name" value="Homeodomain-like_sf"/>
</dbReference>
<protein>
    <submittedName>
        <fullName evidence="5">Helix-turn-helix domain-containing protein</fullName>
    </submittedName>
</protein>
<dbReference type="Gene3D" id="1.10.10.60">
    <property type="entry name" value="Homeodomain-like"/>
    <property type="match status" value="2"/>
</dbReference>
<evidence type="ECO:0000256" key="1">
    <source>
        <dbReference type="ARBA" id="ARBA00023015"/>
    </source>
</evidence>
<evidence type="ECO:0000256" key="3">
    <source>
        <dbReference type="ARBA" id="ARBA00023163"/>
    </source>
</evidence>
<gene>
    <name evidence="5" type="ORF">OB236_05570</name>
</gene>
<dbReference type="InterPro" id="IPR020449">
    <property type="entry name" value="Tscrpt_reg_AraC-type_HTH"/>
</dbReference>
<dbReference type="Proteomes" id="UP001652445">
    <property type="component" value="Unassembled WGS sequence"/>
</dbReference>
<reference evidence="5 6" key="1">
    <citation type="submission" date="2022-09" db="EMBL/GenBank/DDBJ databases">
        <authorList>
            <person name="Han X.L."/>
            <person name="Wang Q."/>
            <person name="Lu T."/>
        </authorList>
    </citation>
    <scope>NUCLEOTIDE SEQUENCE [LARGE SCALE GENOMIC DNA]</scope>
    <source>
        <strain evidence="5 6">WQ 127069</strain>
    </source>
</reference>
<dbReference type="SMART" id="SM00342">
    <property type="entry name" value="HTH_ARAC"/>
    <property type="match status" value="1"/>
</dbReference>
<dbReference type="PANTHER" id="PTHR43280:SF2">
    <property type="entry name" value="HTH-TYPE TRANSCRIPTIONAL REGULATOR EXSA"/>
    <property type="match status" value="1"/>
</dbReference>
<comment type="caution">
    <text evidence="5">The sequence shown here is derived from an EMBL/GenBank/DDBJ whole genome shotgun (WGS) entry which is preliminary data.</text>
</comment>
<evidence type="ECO:0000256" key="2">
    <source>
        <dbReference type="ARBA" id="ARBA00023125"/>
    </source>
</evidence>